<protein>
    <recommendedName>
        <fullName evidence="3">Type II secretion system core protein G</fullName>
    </recommendedName>
</protein>
<evidence type="ECO:0000256" key="6">
    <source>
        <dbReference type="ARBA" id="ARBA00022519"/>
    </source>
</evidence>
<evidence type="ECO:0000256" key="10">
    <source>
        <dbReference type="SAM" id="MobiDB-lite"/>
    </source>
</evidence>
<organism evidence="13 14">
    <name type="scientific">Desulfobulbus oralis</name>
    <dbReference type="NCBI Taxonomy" id="1986146"/>
    <lineage>
        <taxon>Bacteria</taxon>
        <taxon>Pseudomonadati</taxon>
        <taxon>Thermodesulfobacteriota</taxon>
        <taxon>Desulfobulbia</taxon>
        <taxon>Desulfobulbales</taxon>
        <taxon>Desulfobulbaceae</taxon>
        <taxon>Desulfobulbus</taxon>
    </lineage>
</organism>
<evidence type="ECO:0000313" key="14">
    <source>
        <dbReference type="Proteomes" id="UP000239867"/>
    </source>
</evidence>
<dbReference type="OrthoDB" id="5481505at2"/>
<feature type="region of interest" description="Disordered" evidence="10">
    <location>
        <begin position="918"/>
        <end position="937"/>
    </location>
</feature>
<evidence type="ECO:0000256" key="9">
    <source>
        <dbReference type="ARBA" id="ARBA00023136"/>
    </source>
</evidence>
<dbReference type="EMBL" id="CP021255">
    <property type="protein sequence ID" value="AVD71166.1"/>
    <property type="molecule type" value="Genomic_DNA"/>
</dbReference>
<feature type="transmembrane region" description="Helical" evidence="11">
    <location>
        <begin position="801"/>
        <end position="825"/>
    </location>
</feature>
<evidence type="ECO:0000256" key="5">
    <source>
        <dbReference type="ARBA" id="ARBA00022481"/>
    </source>
</evidence>
<dbReference type="Pfam" id="PF08334">
    <property type="entry name" value="T2SSG"/>
    <property type="match status" value="1"/>
</dbReference>
<dbReference type="InterPro" id="IPR012902">
    <property type="entry name" value="N_methyl_site"/>
</dbReference>
<feature type="compositionally biased region" description="Basic residues" evidence="10">
    <location>
        <begin position="431"/>
        <end position="441"/>
    </location>
</feature>
<dbReference type="PROSITE" id="PS00409">
    <property type="entry name" value="PROKAR_NTER_METHYL"/>
    <property type="match status" value="1"/>
</dbReference>
<accession>A0A2L1GNF4</accession>
<dbReference type="InterPro" id="IPR010054">
    <property type="entry name" value="Type2_sec_GspG"/>
</dbReference>
<evidence type="ECO:0000259" key="12">
    <source>
        <dbReference type="Pfam" id="PF08334"/>
    </source>
</evidence>
<dbReference type="NCBIfam" id="NF041770">
    <property type="entry name" value="CFI_box_CTERM"/>
    <property type="match status" value="1"/>
</dbReference>
<comment type="subcellular location">
    <subcellularLocation>
        <location evidence="1">Cell inner membrane</location>
        <topology evidence="1">Single-pass membrane protein</topology>
    </subcellularLocation>
</comment>
<dbReference type="NCBIfam" id="TIGR01710">
    <property type="entry name" value="typeII_sec_gspG"/>
    <property type="match status" value="1"/>
</dbReference>
<dbReference type="Pfam" id="PF07963">
    <property type="entry name" value="N_methyl"/>
    <property type="match status" value="1"/>
</dbReference>
<dbReference type="GO" id="GO:0015627">
    <property type="term" value="C:type II protein secretion system complex"/>
    <property type="evidence" value="ECO:0007669"/>
    <property type="project" value="InterPro"/>
</dbReference>
<dbReference type="NCBIfam" id="TIGR02532">
    <property type="entry name" value="IV_pilin_GFxxxE"/>
    <property type="match status" value="1"/>
</dbReference>
<dbReference type="InterPro" id="IPR013431">
    <property type="entry name" value="Delta_60_rpt"/>
</dbReference>
<proteinExistence type="inferred from homology"/>
<keyword evidence="6" id="KW-0997">Cell inner membrane</keyword>
<feature type="region of interest" description="Disordered" evidence="10">
    <location>
        <begin position="425"/>
        <end position="480"/>
    </location>
</feature>
<dbReference type="Gene3D" id="2.80.10.50">
    <property type="match status" value="2"/>
</dbReference>
<gene>
    <name evidence="13" type="ORF">CAY53_06430</name>
</gene>
<dbReference type="AlphaFoldDB" id="A0A2L1GNF4"/>
<dbReference type="Gene3D" id="3.30.700.10">
    <property type="entry name" value="Glycoprotein, Type 4 Pilin"/>
    <property type="match status" value="1"/>
</dbReference>
<keyword evidence="8 11" id="KW-1133">Transmembrane helix</keyword>
<dbReference type="GO" id="GO:0005886">
    <property type="term" value="C:plasma membrane"/>
    <property type="evidence" value="ECO:0007669"/>
    <property type="project" value="UniProtKB-SubCell"/>
</dbReference>
<keyword evidence="7 11" id="KW-0812">Transmembrane</keyword>
<dbReference type="InterPro" id="IPR045584">
    <property type="entry name" value="Pilin-like"/>
</dbReference>
<dbReference type="PANTHER" id="PTHR30093">
    <property type="entry name" value="GENERAL SECRETION PATHWAY PROTEIN G"/>
    <property type="match status" value="1"/>
</dbReference>
<dbReference type="GO" id="GO:0015628">
    <property type="term" value="P:protein secretion by the type II secretion system"/>
    <property type="evidence" value="ECO:0007669"/>
    <property type="project" value="InterPro"/>
</dbReference>
<sequence length="937" mass="98952">MPLPFCRVFRFGGKYGIRVFSAGRGPPVLPALPAPARHFCCMLLFIRFLCLILLLSLARTAPAPAAPSLDAAFGRDGRVAVELGGRNSANAVLVQPDGRIVVAGSVNPGAAKNFSLLRFNPDGTLDTGFNHEGALITSLALGDDEALALGQLSDGRIVAGGYTSNGASRDFALACYFPDGTLDRDFGLNGITVTPVGGGDDEITALAITPDDRIVIAGNVGGTNGSVAAAARYDALGELDAAFGERGITLVTVGDESRAEGLLLREDGGLLLSGTFRRGDRVSLMLVALDKDGLLDTDFGDQGVAMPHGMIPSEGYRLAADKDGLVYVAGAVGEPGRRDTALFRFFMDGRLDPDFGLRGAAIHPASPEDDVLFDVAVSDRGVVASGFATEGGRRRFLVASYAAANGSLDEPFLPVAQLEAPGKYPHLSGVAKRRPRLRRHAGSAPAARPPKEAETPYAPGSPETAAPDAKSTEEDPLSQKRLPWPCRQALALLRWLAPTPVFAAELPAEPGPQPPKVALFDFGGDEAVGYAAALDAEGNVLVVGTVAQGRLTSMALARFAAASLYNTNAFVNQNGTVSTALRTLQPLAITRSSARSGGEILPELGAAVRARGLVFSTAAHPVLERVSAADNGPQPPATALRGHVAAGSGPGAFEVLLSGLQPGTLYHVRAYAITEDGAAHYGPERRFHTADACFLATAAFGSISHPAVILLRQFRDTMLSTKPLGQALIGLYYRLSPPLAALIEQQPALRLLCALALLPLLAFAWLALHLGLAPACGIGLVLCLLPLRARLRTFHQNARGFTLIEVMVVMLILSILAVLVVPRIMDRPEDARRTQAMVQMSALEQALKLYRLDNGQYPTTEQGLQALVAPPVAGPQAHRWRQGGYLERGKVPKDPWGGNFVYLSPGLHDDFDLISYGADRQPGGEGRNADVNNWELQ</sequence>
<dbReference type="KEGG" id="deo:CAY53_06430"/>
<dbReference type="InterPro" id="IPR049886">
    <property type="entry name" value="CFI_box_CTERM_dom"/>
</dbReference>
<dbReference type="InterPro" id="IPR013545">
    <property type="entry name" value="T2SS_protein-GspG_C"/>
</dbReference>
<keyword evidence="9 11" id="KW-0472">Membrane</keyword>
<feature type="domain" description="Type II secretion system protein GspG C-terminal" evidence="12">
    <location>
        <begin position="823"/>
        <end position="934"/>
    </location>
</feature>
<feature type="transmembrane region" description="Helical" evidence="11">
    <location>
        <begin position="772"/>
        <end position="789"/>
    </location>
</feature>
<evidence type="ECO:0000256" key="2">
    <source>
        <dbReference type="ARBA" id="ARBA00009984"/>
    </source>
</evidence>
<keyword evidence="5" id="KW-0488">Methylation</keyword>
<evidence type="ECO:0000313" key="13">
    <source>
        <dbReference type="EMBL" id="AVD71166.1"/>
    </source>
</evidence>
<dbReference type="Pfam" id="PF17164">
    <property type="entry name" value="DUF5122"/>
    <property type="match status" value="2"/>
</dbReference>
<dbReference type="SUPFAM" id="SSF54523">
    <property type="entry name" value="Pili subunits"/>
    <property type="match status" value="1"/>
</dbReference>
<evidence type="ECO:0000256" key="1">
    <source>
        <dbReference type="ARBA" id="ARBA00004377"/>
    </source>
</evidence>
<evidence type="ECO:0000256" key="3">
    <source>
        <dbReference type="ARBA" id="ARBA00020042"/>
    </source>
</evidence>
<evidence type="ECO:0000256" key="11">
    <source>
        <dbReference type="SAM" id="Phobius"/>
    </source>
</evidence>
<name>A0A2L1GNF4_9BACT</name>
<dbReference type="Proteomes" id="UP000239867">
    <property type="component" value="Chromosome"/>
</dbReference>
<evidence type="ECO:0000256" key="7">
    <source>
        <dbReference type="ARBA" id="ARBA00022692"/>
    </source>
</evidence>
<comment type="similarity">
    <text evidence="2">Belongs to the GSP G family.</text>
</comment>
<evidence type="ECO:0000256" key="4">
    <source>
        <dbReference type="ARBA" id="ARBA00022475"/>
    </source>
</evidence>
<keyword evidence="4" id="KW-1003">Cell membrane</keyword>
<keyword evidence="14" id="KW-1185">Reference proteome</keyword>
<evidence type="ECO:0000256" key="8">
    <source>
        <dbReference type="ARBA" id="ARBA00022989"/>
    </source>
</evidence>
<dbReference type="SUPFAM" id="SSF101898">
    <property type="entry name" value="NHL repeat"/>
    <property type="match status" value="1"/>
</dbReference>
<dbReference type="InterPro" id="IPR000983">
    <property type="entry name" value="Bac_GSPG_pilin"/>
</dbReference>
<dbReference type="PRINTS" id="PR00813">
    <property type="entry name" value="BCTERIALGSPG"/>
</dbReference>
<dbReference type="PANTHER" id="PTHR30093:SF44">
    <property type="entry name" value="TYPE II SECRETION SYSTEM CORE PROTEIN G"/>
    <property type="match status" value="1"/>
</dbReference>
<reference evidence="13 14" key="1">
    <citation type="journal article" date="2018" name="MBio">
        <title>Insights into the evolution of host association through the isolation and characterization of a novel human periodontal pathobiont, Desulfobulbus oralis.</title>
        <authorList>
            <person name="Cross K.L."/>
            <person name="Chirania P."/>
            <person name="Xiong W."/>
            <person name="Beall C.J."/>
            <person name="Elkins J.G."/>
            <person name="Giannone R.J."/>
            <person name="Griffen A.L."/>
            <person name="Guss A.M."/>
            <person name="Hettich R.L."/>
            <person name="Joshi S.S."/>
            <person name="Mokrzan E.M."/>
            <person name="Martin R.K."/>
            <person name="Zhulin I.B."/>
            <person name="Leys E.J."/>
            <person name="Podar M."/>
        </authorList>
    </citation>
    <scope>NUCLEOTIDE SEQUENCE [LARGE SCALE GENOMIC DNA]</scope>
    <source>
        <strain evidence="13 14">ORNL</strain>
    </source>
</reference>
<dbReference type="NCBIfam" id="TIGR02608">
    <property type="entry name" value="delta_60_rpt"/>
    <property type="match status" value="5"/>
</dbReference>